<dbReference type="EMBL" id="JAPEVB010000002">
    <property type="protein sequence ID" value="KAJ4393407.1"/>
    <property type="molecule type" value="Genomic_DNA"/>
</dbReference>
<evidence type="ECO:0000313" key="2">
    <source>
        <dbReference type="EMBL" id="KAJ4393407.1"/>
    </source>
</evidence>
<protein>
    <submittedName>
        <fullName evidence="2">Uncharacterized protein</fullName>
    </submittedName>
</protein>
<accession>A0A9W8YVN7</accession>
<evidence type="ECO:0000313" key="3">
    <source>
        <dbReference type="Proteomes" id="UP001140453"/>
    </source>
</evidence>
<proteinExistence type="predicted"/>
<comment type="caution">
    <text evidence="2">The sequence shown here is derived from an EMBL/GenBank/DDBJ whole genome shotgun (WGS) entry which is preliminary data.</text>
</comment>
<dbReference type="AlphaFoldDB" id="A0A9W8YVN7"/>
<name>A0A9W8YVN7_9PEZI</name>
<reference evidence="2" key="1">
    <citation type="submission" date="2022-10" db="EMBL/GenBank/DDBJ databases">
        <title>Tapping the CABI collections for fungal endophytes: first genome assemblies for Collariella, Neodidymelliopsis, Ascochyta clinopodiicola, Didymella pomorum, Didymosphaeria variabile, Neocosmospora piperis and Neocucurbitaria cava.</title>
        <authorList>
            <person name="Hill R."/>
        </authorList>
    </citation>
    <scope>NUCLEOTIDE SEQUENCE</scope>
    <source>
        <strain evidence="2">IMI 355082</strain>
    </source>
</reference>
<feature type="compositionally biased region" description="Low complexity" evidence="1">
    <location>
        <begin position="142"/>
        <end position="154"/>
    </location>
</feature>
<feature type="region of interest" description="Disordered" evidence="1">
    <location>
        <begin position="128"/>
        <end position="154"/>
    </location>
</feature>
<keyword evidence="3" id="KW-1185">Reference proteome</keyword>
<dbReference type="OrthoDB" id="3557758at2759"/>
<gene>
    <name evidence="2" type="ORF">N0V93_002617</name>
</gene>
<evidence type="ECO:0000256" key="1">
    <source>
        <dbReference type="SAM" id="MobiDB-lite"/>
    </source>
</evidence>
<sequence length="366" mass="40824">MDQSTRVSRLPTSRFSLPLRRRPVIGRPIGPVEHNVLPMGFQQDGQVVPGQRNATEVSMGRAQDCRPALAGLSPNTRMSSVTGIEQVETEKRAPSPAVKQLEETTHHHWPLPKSRTLNHVFSGITNSFSRSSLDPSRRSTKDSSTASLSDASATTPVTCVKVTPSTRLPVSKCSRWSLGSHKLQLDVSFSRDPCFIYDPQPSAYWTGRFMSLHDKFQSEALTPKNMQALVLAHSSRNKDMNNQRNHQSRPLEIRYSRYNTRLPPSATSAAILQQTSGNMADAIAQSDAALLLDEDERCKRVFVHLEAFCATDEARTSLHTWQQEFARKTGRKKLLPKDGVMHQRHSGSYISRIIGGKRIGKRASVM</sequence>
<dbReference type="Proteomes" id="UP001140453">
    <property type="component" value="Unassembled WGS sequence"/>
</dbReference>
<organism evidence="2 3">
    <name type="scientific">Gnomoniopsis smithogilvyi</name>
    <dbReference type="NCBI Taxonomy" id="1191159"/>
    <lineage>
        <taxon>Eukaryota</taxon>
        <taxon>Fungi</taxon>
        <taxon>Dikarya</taxon>
        <taxon>Ascomycota</taxon>
        <taxon>Pezizomycotina</taxon>
        <taxon>Sordariomycetes</taxon>
        <taxon>Sordariomycetidae</taxon>
        <taxon>Diaporthales</taxon>
        <taxon>Gnomoniaceae</taxon>
        <taxon>Gnomoniopsis</taxon>
    </lineage>
</organism>